<protein>
    <submittedName>
        <fullName evidence="2">Uncharacterized protein</fullName>
    </submittedName>
</protein>
<feature type="compositionally biased region" description="Polar residues" evidence="1">
    <location>
        <begin position="45"/>
        <end position="54"/>
    </location>
</feature>
<proteinExistence type="predicted"/>
<organism evidence="2 3">
    <name type="scientific">Microthlaspi erraticum</name>
    <dbReference type="NCBI Taxonomy" id="1685480"/>
    <lineage>
        <taxon>Eukaryota</taxon>
        <taxon>Viridiplantae</taxon>
        <taxon>Streptophyta</taxon>
        <taxon>Embryophyta</taxon>
        <taxon>Tracheophyta</taxon>
        <taxon>Spermatophyta</taxon>
        <taxon>Magnoliopsida</taxon>
        <taxon>eudicotyledons</taxon>
        <taxon>Gunneridae</taxon>
        <taxon>Pentapetalae</taxon>
        <taxon>rosids</taxon>
        <taxon>malvids</taxon>
        <taxon>Brassicales</taxon>
        <taxon>Brassicaceae</taxon>
        <taxon>Coluteocarpeae</taxon>
        <taxon>Microthlaspi</taxon>
    </lineage>
</organism>
<feature type="compositionally biased region" description="Basic and acidic residues" evidence="1">
    <location>
        <begin position="220"/>
        <end position="230"/>
    </location>
</feature>
<keyword evidence="3" id="KW-1185">Reference proteome</keyword>
<sequence>MSPTKFKWSQAKSPELEPASSQSSSFRISPISPIHLLNHLPHLSPTRSAGSVNTEPPLLPWQSQLHPPPFQSSSLSKRTNFTPSRNLETQHDDSGNLSLAETKRDNEDSPQTLKPFNRNPLQYMDRSSDLSKIQPMRMKIPTVDEKLPCTEEKRLLEEILRRLSSPHSDYESPTTELMKNGRKLGSKSMKGLKHHRVAKSSVKSNGEERGRREKKKRKMTLKENRFFPFH</sequence>
<gene>
    <name evidence="2" type="ORF">MERR_LOCUS15438</name>
</gene>
<feature type="region of interest" description="Disordered" evidence="1">
    <location>
        <begin position="38"/>
        <end position="123"/>
    </location>
</feature>
<evidence type="ECO:0000313" key="3">
    <source>
        <dbReference type="Proteomes" id="UP000467841"/>
    </source>
</evidence>
<feature type="region of interest" description="Disordered" evidence="1">
    <location>
        <begin position="1"/>
        <end position="26"/>
    </location>
</feature>
<name>A0A6D2IJK8_9BRAS</name>
<accession>A0A6D2IJK8</accession>
<feature type="compositionally biased region" description="Basic residues" evidence="1">
    <location>
        <begin position="180"/>
        <end position="198"/>
    </location>
</feature>
<reference evidence="2" key="1">
    <citation type="submission" date="2020-01" db="EMBL/GenBank/DDBJ databases">
        <authorList>
            <person name="Mishra B."/>
        </authorList>
    </citation>
    <scope>NUCLEOTIDE SEQUENCE [LARGE SCALE GENOMIC DNA]</scope>
</reference>
<dbReference type="AlphaFoldDB" id="A0A6D2IJK8"/>
<dbReference type="Proteomes" id="UP000467841">
    <property type="component" value="Unassembled WGS sequence"/>
</dbReference>
<comment type="caution">
    <text evidence="2">The sequence shown here is derived from an EMBL/GenBank/DDBJ whole genome shotgun (WGS) entry which is preliminary data.</text>
</comment>
<evidence type="ECO:0000313" key="2">
    <source>
        <dbReference type="EMBL" id="CAA7028203.1"/>
    </source>
</evidence>
<feature type="region of interest" description="Disordered" evidence="1">
    <location>
        <begin position="166"/>
        <end position="230"/>
    </location>
</feature>
<evidence type="ECO:0000256" key="1">
    <source>
        <dbReference type="SAM" id="MobiDB-lite"/>
    </source>
</evidence>
<feature type="compositionally biased region" description="Polar residues" evidence="1">
    <location>
        <begin position="166"/>
        <end position="177"/>
    </location>
</feature>
<dbReference type="EMBL" id="CACVBM020001064">
    <property type="protein sequence ID" value="CAA7028203.1"/>
    <property type="molecule type" value="Genomic_DNA"/>
</dbReference>
<feature type="compositionally biased region" description="Polar residues" evidence="1">
    <location>
        <begin position="61"/>
        <end position="87"/>
    </location>
</feature>